<accession>A0A133ULL7</accession>
<dbReference type="AlphaFoldDB" id="A0A133ULL7"/>
<proteinExistence type="predicted"/>
<evidence type="ECO:0000313" key="2">
    <source>
        <dbReference type="Proteomes" id="UP000070155"/>
    </source>
</evidence>
<protein>
    <submittedName>
        <fullName evidence="1">Uncharacterized protein</fullName>
    </submittedName>
</protein>
<dbReference type="EMBL" id="LHXQ01000016">
    <property type="protein sequence ID" value="KXA95059.1"/>
    <property type="molecule type" value="Genomic_DNA"/>
</dbReference>
<sequence length="71" mass="8065">MYDTDEVSDVIHEIVVDGGLRERMLTLAREREEGLASREELDEVAERGAEELLDKMEEKFPELAAGGEDRD</sequence>
<comment type="caution">
    <text evidence="1">The sequence shown here is derived from an EMBL/GenBank/DDBJ whole genome shotgun (WGS) entry which is preliminary data.</text>
</comment>
<name>A0A133ULL7_9EURY</name>
<dbReference type="Proteomes" id="UP000070155">
    <property type="component" value="Unassembled WGS sequence"/>
</dbReference>
<organism evidence="1 2">
    <name type="scientific">candidate division MSBL1 archaeon SCGC-AAA259I07</name>
    <dbReference type="NCBI Taxonomy" id="1698266"/>
    <lineage>
        <taxon>Archaea</taxon>
        <taxon>Methanobacteriati</taxon>
        <taxon>Methanobacteriota</taxon>
        <taxon>candidate division MSBL1</taxon>
    </lineage>
</organism>
<reference evidence="1 2" key="1">
    <citation type="journal article" date="2016" name="Sci. Rep.">
        <title>Metabolic traits of an uncultured archaeal lineage -MSBL1- from brine pools of the Red Sea.</title>
        <authorList>
            <person name="Mwirichia R."/>
            <person name="Alam I."/>
            <person name="Rashid M."/>
            <person name="Vinu M."/>
            <person name="Ba-Alawi W."/>
            <person name="Anthony Kamau A."/>
            <person name="Kamanda Ngugi D."/>
            <person name="Goker M."/>
            <person name="Klenk H.P."/>
            <person name="Bajic V."/>
            <person name="Stingl U."/>
        </authorList>
    </citation>
    <scope>NUCLEOTIDE SEQUENCE [LARGE SCALE GENOMIC DNA]</scope>
    <source>
        <strain evidence="1">SCGC-AAA259I07</strain>
    </source>
</reference>
<evidence type="ECO:0000313" key="1">
    <source>
        <dbReference type="EMBL" id="KXA95059.1"/>
    </source>
</evidence>
<keyword evidence="2" id="KW-1185">Reference proteome</keyword>
<gene>
    <name evidence="1" type="ORF">AKJ36_01590</name>
</gene>